<evidence type="ECO:0000313" key="1">
    <source>
        <dbReference type="EMBL" id="DAF87842.1"/>
    </source>
</evidence>
<reference evidence="1" key="1">
    <citation type="journal article" date="2021" name="Proc. Natl. Acad. Sci. U.S.A.">
        <title>A Catalog of Tens of Thousands of Viruses from Human Metagenomes Reveals Hidden Associations with Chronic Diseases.</title>
        <authorList>
            <person name="Tisza M.J."/>
            <person name="Buck C.B."/>
        </authorList>
    </citation>
    <scope>NUCLEOTIDE SEQUENCE</scope>
    <source>
        <strain evidence="1">Ctjuy3</strain>
    </source>
</reference>
<protein>
    <submittedName>
        <fullName evidence="1">Uncharacterized protein</fullName>
    </submittedName>
</protein>
<proteinExistence type="predicted"/>
<sequence length="30" mass="3576">MRKASLVRRCFFILCVIIYLQQVNLDCSKD</sequence>
<name>A0A8S5U096_9CAUD</name>
<accession>A0A8S5U096</accession>
<dbReference type="EMBL" id="BK015970">
    <property type="protein sequence ID" value="DAF87842.1"/>
    <property type="molecule type" value="Genomic_DNA"/>
</dbReference>
<organism evidence="1">
    <name type="scientific">Siphoviridae sp. ctjuy3</name>
    <dbReference type="NCBI Taxonomy" id="2825637"/>
    <lineage>
        <taxon>Viruses</taxon>
        <taxon>Duplodnaviria</taxon>
        <taxon>Heunggongvirae</taxon>
        <taxon>Uroviricota</taxon>
        <taxon>Caudoviricetes</taxon>
    </lineage>
</organism>